<keyword evidence="8" id="KW-0812">Transmembrane</keyword>
<dbReference type="InterPro" id="IPR050167">
    <property type="entry name" value="Ser_Thr_protein_kinase"/>
</dbReference>
<dbReference type="EMBL" id="PNBA02000018">
    <property type="protein sequence ID" value="KAG6392179.1"/>
    <property type="molecule type" value="Genomic_DNA"/>
</dbReference>
<dbReference type="Gene3D" id="1.10.510.10">
    <property type="entry name" value="Transferase(Phosphotransferase) domain 1"/>
    <property type="match status" value="1"/>
</dbReference>
<evidence type="ECO:0000313" key="10">
    <source>
        <dbReference type="EMBL" id="KAG6392179.1"/>
    </source>
</evidence>
<dbReference type="SMART" id="SM00220">
    <property type="entry name" value="S_TKc"/>
    <property type="match status" value="1"/>
</dbReference>
<dbReference type="SUPFAM" id="SSF56112">
    <property type="entry name" value="Protein kinase-like (PK-like)"/>
    <property type="match status" value="1"/>
</dbReference>
<dbReference type="CDD" id="cd13999">
    <property type="entry name" value="STKc_MAP3K-like"/>
    <property type="match status" value="1"/>
</dbReference>
<feature type="region of interest" description="Disordered" evidence="7">
    <location>
        <begin position="573"/>
        <end position="595"/>
    </location>
</feature>
<dbReference type="PROSITE" id="PS50011">
    <property type="entry name" value="PROTEIN_KINASE_DOM"/>
    <property type="match status" value="1"/>
</dbReference>
<keyword evidence="2" id="KW-0808">Transferase</keyword>
<feature type="compositionally biased region" description="Polar residues" evidence="7">
    <location>
        <begin position="766"/>
        <end position="800"/>
    </location>
</feature>
<reference evidence="10" key="1">
    <citation type="submission" date="2018-01" db="EMBL/GenBank/DDBJ databases">
        <authorList>
            <person name="Mao J.F."/>
        </authorList>
    </citation>
    <scope>NUCLEOTIDE SEQUENCE</scope>
    <source>
        <strain evidence="10">Huo1</strain>
        <tissue evidence="10">Leaf</tissue>
    </source>
</reference>
<dbReference type="FunFam" id="3.30.200.20:FF:000081">
    <property type="entry name" value="Octicosapeptide/phox/Bem1p domain kinase superfamily protein"/>
    <property type="match status" value="1"/>
</dbReference>
<keyword evidence="1" id="KW-0723">Serine/threonine-protein kinase</keyword>
<dbReference type="SMART" id="SM00666">
    <property type="entry name" value="PB1"/>
    <property type="match status" value="1"/>
</dbReference>
<feature type="binding site" evidence="6">
    <location>
        <position position="1070"/>
    </location>
    <ligand>
        <name>ATP</name>
        <dbReference type="ChEBI" id="CHEBI:30616"/>
    </ligand>
</feature>
<dbReference type="Gene3D" id="3.10.20.90">
    <property type="entry name" value="Phosphatidylinositol 3-kinase Catalytic Subunit, Chain A, domain 1"/>
    <property type="match status" value="1"/>
</dbReference>
<reference evidence="10" key="2">
    <citation type="submission" date="2020-08" db="EMBL/GenBank/DDBJ databases">
        <title>Plant Genome Project.</title>
        <authorList>
            <person name="Zhang R.-G."/>
        </authorList>
    </citation>
    <scope>NUCLEOTIDE SEQUENCE</scope>
    <source>
        <strain evidence="10">Huo1</strain>
        <tissue evidence="10">Leaf</tissue>
    </source>
</reference>
<dbReference type="InterPro" id="IPR001245">
    <property type="entry name" value="Ser-Thr/Tyr_kinase_cat_dom"/>
</dbReference>
<keyword evidence="4" id="KW-0418">Kinase</keyword>
<dbReference type="InterPro" id="IPR011009">
    <property type="entry name" value="Kinase-like_dom_sf"/>
</dbReference>
<feature type="compositionally biased region" description="Polar residues" evidence="7">
    <location>
        <begin position="157"/>
        <end position="172"/>
    </location>
</feature>
<dbReference type="Proteomes" id="UP000298416">
    <property type="component" value="Unassembled WGS sequence"/>
</dbReference>
<dbReference type="CDD" id="cd06410">
    <property type="entry name" value="PB1_UP2"/>
    <property type="match status" value="1"/>
</dbReference>
<evidence type="ECO:0000256" key="4">
    <source>
        <dbReference type="ARBA" id="ARBA00022777"/>
    </source>
</evidence>
<dbReference type="PANTHER" id="PTHR23257">
    <property type="entry name" value="SERINE-THREONINE PROTEIN KINASE"/>
    <property type="match status" value="1"/>
</dbReference>
<evidence type="ECO:0000256" key="7">
    <source>
        <dbReference type="SAM" id="MobiDB-lite"/>
    </source>
</evidence>
<organism evidence="10">
    <name type="scientific">Salvia splendens</name>
    <name type="common">Scarlet sage</name>
    <dbReference type="NCBI Taxonomy" id="180675"/>
    <lineage>
        <taxon>Eukaryota</taxon>
        <taxon>Viridiplantae</taxon>
        <taxon>Streptophyta</taxon>
        <taxon>Embryophyta</taxon>
        <taxon>Tracheophyta</taxon>
        <taxon>Spermatophyta</taxon>
        <taxon>Magnoliopsida</taxon>
        <taxon>eudicotyledons</taxon>
        <taxon>Gunneridae</taxon>
        <taxon>Pentapetalae</taxon>
        <taxon>asterids</taxon>
        <taxon>lamiids</taxon>
        <taxon>Lamiales</taxon>
        <taxon>Lamiaceae</taxon>
        <taxon>Nepetoideae</taxon>
        <taxon>Mentheae</taxon>
        <taxon>Salviinae</taxon>
        <taxon>Salvia</taxon>
        <taxon>Salvia subgen. Calosphace</taxon>
        <taxon>core Calosphace</taxon>
    </lineage>
</organism>
<dbReference type="Pfam" id="PF07714">
    <property type="entry name" value="PK_Tyr_Ser-Thr"/>
    <property type="match status" value="1"/>
</dbReference>
<accession>A0A8X8WD63</accession>
<keyword evidence="5 6" id="KW-0067">ATP-binding</keyword>
<dbReference type="InterPro" id="IPR017441">
    <property type="entry name" value="Protein_kinase_ATP_BS"/>
</dbReference>
<evidence type="ECO:0000256" key="8">
    <source>
        <dbReference type="SAM" id="Phobius"/>
    </source>
</evidence>
<feature type="region of interest" description="Disordered" evidence="7">
    <location>
        <begin position="114"/>
        <end position="184"/>
    </location>
</feature>
<feature type="transmembrane region" description="Helical" evidence="8">
    <location>
        <begin position="1253"/>
        <end position="1279"/>
    </location>
</feature>
<dbReference type="InterPro" id="IPR000719">
    <property type="entry name" value="Prot_kinase_dom"/>
</dbReference>
<dbReference type="InterPro" id="IPR008271">
    <property type="entry name" value="Ser/Thr_kinase_AS"/>
</dbReference>
<keyword evidence="3 6" id="KW-0547">Nucleotide-binding</keyword>
<feature type="region of interest" description="Disordered" evidence="7">
    <location>
        <begin position="933"/>
        <end position="953"/>
    </location>
</feature>
<evidence type="ECO:0000256" key="3">
    <source>
        <dbReference type="ARBA" id="ARBA00022741"/>
    </source>
</evidence>
<dbReference type="PROSITE" id="PS00108">
    <property type="entry name" value="PROTEIN_KINASE_ST"/>
    <property type="match status" value="1"/>
</dbReference>
<keyword evidence="8" id="KW-1133">Transmembrane helix</keyword>
<dbReference type="GO" id="GO:0005524">
    <property type="term" value="F:ATP binding"/>
    <property type="evidence" value="ECO:0007669"/>
    <property type="project" value="UniProtKB-UniRule"/>
</dbReference>
<dbReference type="InterPro" id="IPR000270">
    <property type="entry name" value="PB1_dom"/>
</dbReference>
<feature type="compositionally biased region" description="Low complexity" evidence="7">
    <location>
        <begin position="173"/>
        <end position="184"/>
    </location>
</feature>
<evidence type="ECO:0000313" key="11">
    <source>
        <dbReference type="Proteomes" id="UP000298416"/>
    </source>
</evidence>
<proteinExistence type="predicted"/>
<feature type="region of interest" description="Disordered" evidence="7">
    <location>
        <begin position="733"/>
        <end position="835"/>
    </location>
</feature>
<evidence type="ECO:0000256" key="5">
    <source>
        <dbReference type="ARBA" id="ARBA00022840"/>
    </source>
</evidence>
<name>A0A8X8WD63_SALSN</name>
<evidence type="ECO:0000256" key="6">
    <source>
        <dbReference type="PROSITE-ProRule" id="PRU10141"/>
    </source>
</evidence>
<keyword evidence="8" id="KW-0472">Membrane</keyword>
<evidence type="ECO:0000256" key="1">
    <source>
        <dbReference type="ARBA" id="ARBA00022527"/>
    </source>
</evidence>
<dbReference type="PROSITE" id="PS00107">
    <property type="entry name" value="PROTEIN_KINASE_ATP"/>
    <property type="match status" value="1"/>
</dbReference>
<dbReference type="GO" id="GO:0004674">
    <property type="term" value="F:protein serine/threonine kinase activity"/>
    <property type="evidence" value="ECO:0007669"/>
    <property type="project" value="UniProtKB-KW"/>
</dbReference>
<feature type="compositionally biased region" description="Basic and acidic residues" evidence="7">
    <location>
        <begin position="752"/>
        <end position="762"/>
    </location>
</feature>
<dbReference type="GO" id="GO:0005737">
    <property type="term" value="C:cytoplasm"/>
    <property type="evidence" value="ECO:0007669"/>
    <property type="project" value="TreeGrafter"/>
</dbReference>
<dbReference type="PANTHER" id="PTHR23257:SF957">
    <property type="entry name" value="F3O9.7 PROTEIN-RELATED"/>
    <property type="match status" value="1"/>
</dbReference>
<dbReference type="FunFam" id="3.10.20.90:FF:000058">
    <property type="entry name" value="Octicosapeptide/phox/Bem1p domain kinase superfamily protein"/>
    <property type="match status" value="1"/>
</dbReference>
<feature type="domain" description="Protein kinase" evidence="9">
    <location>
        <begin position="1039"/>
        <end position="1335"/>
    </location>
</feature>
<evidence type="ECO:0000256" key="2">
    <source>
        <dbReference type="ARBA" id="ARBA00022679"/>
    </source>
</evidence>
<feature type="compositionally biased region" description="Polar residues" evidence="7">
    <location>
        <begin position="944"/>
        <end position="953"/>
    </location>
</feature>
<comment type="caution">
    <text evidence="10">The sequence shown here is derived from an EMBL/GenBank/DDBJ whole genome shotgun (WGS) entry which is preliminary data.</text>
</comment>
<keyword evidence="11" id="KW-1185">Reference proteome</keyword>
<sequence>MEQVNKIFLKDQQKNPEHINYNSVERRNEGGVGNLNQMYSQDPSNYMNMSVRPADVNSSAGARPVMNYSIQTGEEFALEFMWERVNPRQPYIPNPSVEANSERRPVDLQSMLGASRTGGAERGADTSLFPSIEKGGVQNPSSNPPIREEKPIGPLPQSGSRNSLKQSRSQNFRSHSSLGSSSGSSRRLKLLCSFGGTIMPRPSDRKLRYVGGETRILRINKDISWEELKQKASAMYNEPHSIKYQLPGEDLDALVSVSSDEDLQNMMEECKAFDDGGSQKLRIFLISNNDLDDSQLALESTDGESEIQYVVAVNGMDFGSRRNSINVDLGNNLDELLNSSVVRETGQAGVSLATGSTVHPEHVSSLSNLSSRVELPSSSYALEAVGYHAHAVKPEQQPEWNLSRGFHQMSVLPTAEEKLRVPSSGTLQYDYGFSTSNHAPLAQNAVQNPTIGHMGPQKALNMEELYGSYNAKAPGVSGTEKNMDYKKALQKKTESHTDPEGFLMGPQKALNMEELYGSYNAKAPGVSGTEKNMDYKKALQKKTESHTDPEGFLMDTHMNRENAISISSVVTEVQPPDDGKTASLNGISAPSVAADKGTSMMQTKGSEENHEHTQNYMPLDRPDNDGNASSGAAFMPGQGEHEAYTKDISHEPDVLPQRVFHSERIHRELSGPNRLFKSDDTLGPQLLVTRSDVSHQIIESVDKLTDWNVTATPESSFAKSTYVDSLATEEKLNGSSNLADNDRGISATASSVHDRNKSENKAELSSAVSPIDVTSTTSPIINQETSEYPQDESAQTSMGVHQNRLDKNTNDGNLQDMGRVDVSSGATSQSNPHFGAGTSVHESILIDINDRFPNDFLSDIFSQARIAEGSAGVTALHDYATGLSVNMTNHEPQRWSFFQNLARDNPRKESSLMDQDHPAFSSSQANIGEEASRNYGYPHLDAGQVTSENVDSSRNLNAENQRQSSVPPTPDAINFPLPSDYDTSLATGVQINQPMTSRAVGSNHEDGKTATQPSGFPVVDLSHGDFDSSSLQIIKNIDLEELRELGSGTYGTVYHGKWRGTDVAIKRIKKSCFMGRSSEQERLSSEFWHEANILSNLHHPNVVAFYGVVQDGPGATLATVTEYMVNGSLRHALISKERHLDRRKRLIIAMDAAFGMEYLHSRNIVHFDLKCDNLLVNLKDSSRPICKVGDFGLSKIKRNTLVTGGVRGTLPWMAPELLNGSSSKVSEKVDVFSFGIVLWEILTGEEPYANMHYGAIIGLFSCWFILFFRFVGVLVYCVVGSLKSIFRGIVNNTLRPPVPNFCDAEWRLLMEQCWAPDPLLRPTFTDIARRLRVMLAACTTKAQAIAAQNQLLSK</sequence>
<dbReference type="SUPFAM" id="SSF54277">
    <property type="entry name" value="CAD &amp; PB1 domains"/>
    <property type="match status" value="1"/>
</dbReference>
<protein>
    <recommendedName>
        <fullName evidence="9">Protein kinase domain-containing protein</fullName>
    </recommendedName>
</protein>
<evidence type="ECO:0000259" key="9">
    <source>
        <dbReference type="PROSITE" id="PS50011"/>
    </source>
</evidence>
<gene>
    <name evidence="10" type="ORF">SASPL_146390</name>
</gene>
<dbReference type="GO" id="GO:0007165">
    <property type="term" value="P:signal transduction"/>
    <property type="evidence" value="ECO:0007669"/>
    <property type="project" value="TreeGrafter"/>
</dbReference>
<dbReference type="Gene3D" id="3.30.200.20">
    <property type="entry name" value="Phosphorylase Kinase, domain 1"/>
    <property type="match status" value="1"/>
</dbReference>
<dbReference type="Pfam" id="PF00564">
    <property type="entry name" value="PB1"/>
    <property type="match status" value="1"/>
</dbReference>